<feature type="region of interest" description="Disordered" evidence="1">
    <location>
        <begin position="1"/>
        <end position="29"/>
    </location>
</feature>
<keyword evidence="2" id="KW-0255">Endonuclease</keyword>
<accession>A0AAW4BN42</accession>
<gene>
    <name evidence="2" type="ORF">ERJ77_21970</name>
</gene>
<reference evidence="2" key="1">
    <citation type="journal article" date="2021" name="PeerJ">
        <title>Analysis of 44 Vibrio anguillarum genomes reveals high genetic diversity.</title>
        <authorList>
            <person name="Hansen M.J."/>
            <person name="Dalsgaard I."/>
        </authorList>
    </citation>
    <scope>NUCLEOTIDE SEQUENCE</scope>
    <source>
        <strain evidence="2">850617-1/1</strain>
    </source>
</reference>
<dbReference type="EMBL" id="SCLC01000632">
    <property type="protein sequence ID" value="MBF4437103.1"/>
    <property type="molecule type" value="Genomic_DNA"/>
</dbReference>
<evidence type="ECO:0000313" key="3">
    <source>
        <dbReference type="Proteomes" id="UP000786185"/>
    </source>
</evidence>
<dbReference type="AlphaFoldDB" id="A0AAW4BN42"/>
<protein>
    <submittedName>
        <fullName evidence="2">Restriction endonuclease subunit S</fullName>
    </submittedName>
</protein>
<keyword evidence="2" id="KW-0378">Hydrolase</keyword>
<dbReference type="Proteomes" id="UP000786185">
    <property type="component" value="Unassembled WGS sequence"/>
</dbReference>
<proteinExistence type="predicted"/>
<comment type="caution">
    <text evidence="2">The sequence shown here is derived from an EMBL/GenBank/DDBJ whole genome shotgun (WGS) entry which is preliminary data.</text>
</comment>
<name>A0AAW4BN42_VIBAN</name>
<sequence>MTNFSGENLNAACGGPQGGGMDSRRNGVAEVSPKYLSDVATNGVPVGYKQTEVGVI</sequence>
<keyword evidence="2" id="KW-0540">Nuclease</keyword>
<organism evidence="2 3">
    <name type="scientific">Vibrio anguillarum</name>
    <name type="common">Listonella anguillarum</name>
    <dbReference type="NCBI Taxonomy" id="55601"/>
    <lineage>
        <taxon>Bacteria</taxon>
        <taxon>Pseudomonadati</taxon>
        <taxon>Pseudomonadota</taxon>
        <taxon>Gammaproteobacteria</taxon>
        <taxon>Vibrionales</taxon>
        <taxon>Vibrionaceae</taxon>
        <taxon>Vibrio</taxon>
    </lineage>
</organism>
<evidence type="ECO:0000256" key="1">
    <source>
        <dbReference type="SAM" id="MobiDB-lite"/>
    </source>
</evidence>
<evidence type="ECO:0000313" key="2">
    <source>
        <dbReference type="EMBL" id="MBF4437103.1"/>
    </source>
</evidence>
<dbReference type="GO" id="GO:0004519">
    <property type="term" value="F:endonuclease activity"/>
    <property type="evidence" value="ECO:0007669"/>
    <property type="project" value="UniProtKB-KW"/>
</dbReference>
<feature type="non-terminal residue" evidence="2">
    <location>
        <position position="56"/>
    </location>
</feature>